<accession>A0A0C3CI90</accession>
<reference evidence="2" key="2">
    <citation type="submission" date="2015-01" db="EMBL/GenBank/DDBJ databases">
        <title>Evolutionary Origins and Diversification of the Mycorrhizal Mutualists.</title>
        <authorList>
            <consortium name="DOE Joint Genome Institute"/>
            <consortium name="Mycorrhizal Genomics Consortium"/>
            <person name="Kohler A."/>
            <person name="Kuo A."/>
            <person name="Nagy L.G."/>
            <person name="Floudas D."/>
            <person name="Copeland A."/>
            <person name="Barry K.W."/>
            <person name="Cichocki N."/>
            <person name="Veneault-Fourrey C."/>
            <person name="LaButti K."/>
            <person name="Lindquist E.A."/>
            <person name="Lipzen A."/>
            <person name="Lundell T."/>
            <person name="Morin E."/>
            <person name="Murat C."/>
            <person name="Riley R."/>
            <person name="Ohm R."/>
            <person name="Sun H."/>
            <person name="Tunlid A."/>
            <person name="Henrissat B."/>
            <person name="Grigoriev I.V."/>
            <person name="Hibbett D.S."/>
            <person name="Martin F."/>
        </authorList>
    </citation>
    <scope>NUCLEOTIDE SEQUENCE [LARGE SCALE GENOMIC DNA]</scope>
    <source>
        <strain evidence="2">F 1598</strain>
    </source>
</reference>
<dbReference type="InParanoid" id="A0A0C3CI90"/>
<dbReference type="EMBL" id="KN832975">
    <property type="protein sequence ID" value="KIM89497.1"/>
    <property type="molecule type" value="Genomic_DNA"/>
</dbReference>
<proteinExistence type="predicted"/>
<dbReference type="AlphaFoldDB" id="A0A0C3CI90"/>
<organism evidence="1 2">
    <name type="scientific">Piloderma croceum (strain F 1598)</name>
    <dbReference type="NCBI Taxonomy" id="765440"/>
    <lineage>
        <taxon>Eukaryota</taxon>
        <taxon>Fungi</taxon>
        <taxon>Dikarya</taxon>
        <taxon>Basidiomycota</taxon>
        <taxon>Agaricomycotina</taxon>
        <taxon>Agaricomycetes</taxon>
        <taxon>Agaricomycetidae</taxon>
        <taxon>Atheliales</taxon>
        <taxon>Atheliaceae</taxon>
        <taxon>Piloderma</taxon>
    </lineage>
</organism>
<dbReference type="HOGENOM" id="CLU_2886602_0_0_1"/>
<keyword evidence="2" id="KW-1185">Reference proteome</keyword>
<reference evidence="1 2" key="1">
    <citation type="submission" date="2014-04" db="EMBL/GenBank/DDBJ databases">
        <authorList>
            <consortium name="DOE Joint Genome Institute"/>
            <person name="Kuo A."/>
            <person name="Tarkka M."/>
            <person name="Buscot F."/>
            <person name="Kohler A."/>
            <person name="Nagy L.G."/>
            <person name="Floudas D."/>
            <person name="Copeland A."/>
            <person name="Barry K.W."/>
            <person name="Cichocki N."/>
            <person name="Veneault-Fourrey C."/>
            <person name="LaButti K."/>
            <person name="Lindquist E.A."/>
            <person name="Lipzen A."/>
            <person name="Lundell T."/>
            <person name="Morin E."/>
            <person name="Murat C."/>
            <person name="Sun H."/>
            <person name="Tunlid A."/>
            <person name="Henrissat B."/>
            <person name="Grigoriev I.V."/>
            <person name="Hibbett D.S."/>
            <person name="Martin F."/>
            <person name="Nordberg H.P."/>
            <person name="Cantor M.N."/>
            <person name="Hua S.X."/>
        </authorList>
    </citation>
    <scope>NUCLEOTIDE SEQUENCE [LARGE SCALE GENOMIC DNA]</scope>
    <source>
        <strain evidence="1 2">F 1598</strain>
    </source>
</reference>
<sequence>MQAPIKPCSIGSKFRAGESDAGGIVMLRPPSPYTISFKGSVLEPSSSTVYCRRMPRRLTDSDV</sequence>
<dbReference type="Proteomes" id="UP000054166">
    <property type="component" value="Unassembled WGS sequence"/>
</dbReference>
<protein>
    <submittedName>
        <fullName evidence="1">Uncharacterized protein</fullName>
    </submittedName>
</protein>
<evidence type="ECO:0000313" key="2">
    <source>
        <dbReference type="Proteomes" id="UP000054166"/>
    </source>
</evidence>
<name>A0A0C3CI90_PILCF</name>
<gene>
    <name evidence="1" type="ORF">PILCRDRAFT_813429</name>
</gene>
<evidence type="ECO:0000313" key="1">
    <source>
        <dbReference type="EMBL" id="KIM89497.1"/>
    </source>
</evidence>